<evidence type="ECO:0000313" key="1">
    <source>
        <dbReference type="EMBL" id="WDG11832.1"/>
    </source>
</evidence>
<dbReference type="Proteomes" id="UP001219537">
    <property type="component" value="Chromosome 2"/>
</dbReference>
<dbReference type="NCBIfam" id="NF040692">
    <property type="entry name" value="recomb_assoc"/>
    <property type="match status" value="1"/>
</dbReference>
<dbReference type="AlphaFoldDB" id="A0AAQ2Y350"/>
<reference evidence="1" key="1">
    <citation type="submission" date="2023-02" db="EMBL/GenBank/DDBJ databases">
        <title>Isolation, identification, and genome analysis of Vibrio campbellii in the Penaeus vannamei larvae stage.</title>
        <authorList>
            <person name="Huang T."/>
            <person name="Zhang B."/>
        </authorList>
    </citation>
    <scope>NUCLEOTIDE SEQUENCE</scope>
    <source>
        <strain evidence="1">20220413_1</strain>
    </source>
</reference>
<protein>
    <submittedName>
        <fullName evidence="1">Gamma-mobile-trio protein GmtX</fullName>
    </submittedName>
</protein>
<name>A0AAQ2Y350_9VIBR</name>
<dbReference type="InterPro" id="IPR048061">
    <property type="entry name" value="GmtX-like"/>
</dbReference>
<dbReference type="RefSeq" id="WP_274292114.1">
    <property type="nucleotide sequence ID" value="NZ_CP117989.1"/>
</dbReference>
<dbReference type="EMBL" id="CP117989">
    <property type="protein sequence ID" value="WDG11832.1"/>
    <property type="molecule type" value="Genomic_DNA"/>
</dbReference>
<evidence type="ECO:0000313" key="2">
    <source>
        <dbReference type="Proteomes" id="UP001219537"/>
    </source>
</evidence>
<accession>A0AAQ2Y350</accession>
<proteinExistence type="predicted"/>
<sequence length="236" mass="26616">MELDINVILADLKEGKVPRTQQYLDKLNDTLKAYAESGQRDFSITQIGRVSAENGGLAYEALRATRNKHYRTLIEAWAAKYNTNTKKPLSNTSRSKSIPADNKLLERIPDPAVRALFGQIIAERNRYRKEVNLLKQHANITIDKRPVRHFDTTAEPSVEVLPSLSDVLTESETKALAYAISDECMEKNDWQYTQAGQVKDMEYNSEVFPRGFVTGLRKLLGEVDDGKWAAEGATKP</sequence>
<organism evidence="1 2">
    <name type="scientific">Vibrio campbellii</name>
    <dbReference type="NCBI Taxonomy" id="680"/>
    <lineage>
        <taxon>Bacteria</taxon>
        <taxon>Pseudomonadati</taxon>
        <taxon>Pseudomonadota</taxon>
        <taxon>Gammaproteobacteria</taxon>
        <taxon>Vibrionales</taxon>
        <taxon>Vibrionaceae</taxon>
        <taxon>Vibrio</taxon>
    </lineage>
</organism>
<gene>
    <name evidence="1" type="primary">gmtX</name>
    <name evidence="1" type="ORF">PUN50_21490</name>
</gene>